<evidence type="ECO:0000256" key="6">
    <source>
        <dbReference type="ARBA" id="ARBA00022801"/>
    </source>
</evidence>
<dbReference type="PROSITE" id="PS00855">
    <property type="entry name" value="SPASE_II"/>
    <property type="match status" value="1"/>
</dbReference>
<dbReference type="HAMAP" id="MF_00161">
    <property type="entry name" value="LspA"/>
    <property type="match status" value="1"/>
</dbReference>
<evidence type="ECO:0000256" key="9">
    <source>
        <dbReference type="HAMAP-Rule" id="MF_00161"/>
    </source>
</evidence>
<keyword evidence="8 9" id="KW-0472">Membrane</keyword>
<dbReference type="PRINTS" id="PR00781">
    <property type="entry name" value="LIPOSIGPTASE"/>
</dbReference>
<keyword evidence="3 9" id="KW-0645">Protease</keyword>
<keyword evidence="5 9" id="KW-0064">Aspartyl protease</keyword>
<evidence type="ECO:0000256" key="1">
    <source>
        <dbReference type="ARBA" id="ARBA00006139"/>
    </source>
</evidence>
<evidence type="ECO:0000256" key="4">
    <source>
        <dbReference type="ARBA" id="ARBA00022692"/>
    </source>
</evidence>
<dbReference type="Proteomes" id="UP000648722">
    <property type="component" value="Unassembled WGS sequence"/>
</dbReference>
<keyword evidence="12" id="KW-0449">Lipoprotein</keyword>
<proteinExistence type="inferred from homology"/>
<gene>
    <name evidence="9 12" type="primary">lspA</name>
    <name evidence="12" type="ORF">GCM10007420_11130</name>
</gene>
<protein>
    <recommendedName>
        <fullName evidence="9">Lipoprotein signal peptidase</fullName>
        <ecNumber evidence="9">3.4.23.36</ecNumber>
    </recommendedName>
    <alternativeName>
        <fullName evidence="9">Prolipoprotein signal peptidase</fullName>
    </alternativeName>
    <alternativeName>
        <fullName evidence="9">Signal peptidase II</fullName>
        <shortName evidence="9">SPase II</shortName>
    </alternativeName>
</protein>
<feature type="active site" evidence="9">
    <location>
        <position position="132"/>
    </location>
</feature>
<dbReference type="NCBIfam" id="TIGR00077">
    <property type="entry name" value="lspA"/>
    <property type="match status" value="1"/>
</dbReference>
<keyword evidence="4 9" id="KW-0812">Transmembrane</keyword>
<evidence type="ECO:0000313" key="12">
    <source>
        <dbReference type="EMBL" id="GGG97233.1"/>
    </source>
</evidence>
<evidence type="ECO:0000313" key="13">
    <source>
        <dbReference type="Proteomes" id="UP000648722"/>
    </source>
</evidence>
<evidence type="ECO:0000256" key="3">
    <source>
        <dbReference type="ARBA" id="ARBA00022670"/>
    </source>
</evidence>
<comment type="caution">
    <text evidence="9">Lacks conserved residue(s) required for the propagation of feature annotation.</text>
</comment>
<name>A0ABQ1XLN6_9PROT</name>
<feature type="active site" evidence="9">
    <location>
        <position position="149"/>
    </location>
</feature>
<feature type="transmembrane region" description="Helical" evidence="9">
    <location>
        <begin position="77"/>
        <end position="98"/>
    </location>
</feature>
<evidence type="ECO:0000256" key="5">
    <source>
        <dbReference type="ARBA" id="ARBA00022750"/>
    </source>
</evidence>
<comment type="pathway">
    <text evidence="9">Protein modification; lipoprotein biosynthesis (signal peptide cleavage).</text>
</comment>
<keyword evidence="2 9" id="KW-1003">Cell membrane</keyword>
<keyword evidence="7 9" id="KW-1133">Transmembrane helix</keyword>
<comment type="similarity">
    <text evidence="1 9 11">Belongs to the peptidase A8 family.</text>
</comment>
<evidence type="ECO:0000256" key="10">
    <source>
        <dbReference type="RuleBase" id="RU000594"/>
    </source>
</evidence>
<reference evidence="13" key="1">
    <citation type="journal article" date="2019" name="Int. J. Syst. Evol. Microbiol.">
        <title>The Global Catalogue of Microorganisms (GCM) 10K type strain sequencing project: providing services to taxonomists for standard genome sequencing and annotation.</title>
        <authorList>
            <consortium name="The Broad Institute Genomics Platform"/>
            <consortium name="The Broad Institute Genome Sequencing Center for Infectious Disease"/>
            <person name="Wu L."/>
            <person name="Ma J."/>
        </authorList>
    </citation>
    <scope>NUCLEOTIDE SEQUENCE [LARGE SCALE GENOMIC DNA]</scope>
    <source>
        <strain evidence="13">CGMCC 1.12766</strain>
    </source>
</reference>
<comment type="subcellular location">
    <subcellularLocation>
        <location evidence="9">Cell membrane</location>
        <topology evidence="9">Multi-pass membrane protein</topology>
    </subcellularLocation>
</comment>
<feature type="transmembrane region" description="Helical" evidence="9">
    <location>
        <begin position="139"/>
        <end position="161"/>
    </location>
</feature>
<dbReference type="InterPro" id="IPR001872">
    <property type="entry name" value="Peptidase_A8"/>
</dbReference>
<keyword evidence="13" id="KW-1185">Reference proteome</keyword>
<keyword evidence="6 9" id="KW-0378">Hydrolase</keyword>
<feature type="transmembrane region" description="Helical" evidence="9">
    <location>
        <begin position="105"/>
        <end position="127"/>
    </location>
</feature>
<dbReference type="EMBL" id="BMFS01000004">
    <property type="protein sequence ID" value="GGG97233.1"/>
    <property type="molecule type" value="Genomic_DNA"/>
</dbReference>
<dbReference type="PANTHER" id="PTHR33695">
    <property type="entry name" value="LIPOPROTEIN SIGNAL PEPTIDASE"/>
    <property type="match status" value="1"/>
</dbReference>
<dbReference type="Pfam" id="PF01252">
    <property type="entry name" value="Peptidase_A8"/>
    <property type="match status" value="1"/>
</dbReference>
<evidence type="ECO:0000256" key="8">
    <source>
        <dbReference type="ARBA" id="ARBA00023136"/>
    </source>
</evidence>
<evidence type="ECO:0000256" key="11">
    <source>
        <dbReference type="RuleBase" id="RU004181"/>
    </source>
</evidence>
<dbReference type="PANTHER" id="PTHR33695:SF1">
    <property type="entry name" value="LIPOPROTEIN SIGNAL PEPTIDASE"/>
    <property type="match status" value="1"/>
</dbReference>
<organism evidence="12 13">
    <name type="scientific">Glycocaulis albus</name>
    <dbReference type="NCBI Taxonomy" id="1382801"/>
    <lineage>
        <taxon>Bacteria</taxon>
        <taxon>Pseudomonadati</taxon>
        <taxon>Pseudomonadota</taxon>
        <taxon>Alphaproteobacteria</taxon>
        <taxon>Maricaulales</taxon>
        <taxon>Maricaulaceae</taxon>
        <taxon>Glycocaulis</taxon>
    </lineage>
</organism>
<evidence type="ECO:0000256" key="7">
    <source>
        <dbReference type="ARBA" id="ARBA00022989"/>
    </source>
</evidence>
<comment type="function">
    <text evidence="9 10">This protein specifically catalyzes the removal of signal peptides from prolipoproteins.</text>
</comment>
<evidence type="ECO:0000256" key="2">
    <source>
        <dbReference type="ARBA" id="ARBA00022475"/>
    </source>
</evidence>
<comment type="catalytic activity">
    <reaction evidence="9 10">
        <text>Release of signal peptides from bacterial membrane prolipoproteins. Hydrolyzes -Xaa-Yaa-Zaa-|-(S,diacylglyceryl)Cys-, in which Xaa is hydrophobic (preferably Leu), and Yaa (Ala or Ser) and Zaa (Gly or Ala) have small, neutral side chains.</text>
        <dbReference type="EC" id="3.4.23.36"/>
    </reaction>
</comment>
<dbReference type="RefSeq" id="WP_188451575.1">
    <property type="nucleotide sequence ID" value="NZ_BMFS01000004.1"/>
</dbReference>
<accession>A0ABQ1XLN6</accession>
<sequence>MSVLARYIPSTRLAAIGAGLAALVIVLDQASKLWVLHGLGFMDGGPGTRIEVLDPWFNLTMVWNRGVSFGLFAAESLWTRLLLIGFSLVIAGVIAVWLTRAERKLQALAFGLIIGGAIGNVIDRVAYGAVADFLDFSGLWFPYVFNVADAAISVGVAGLVLDVIVNGSERKPAAPADGTSD</sequence>
<dbReference type="EC" id="3.4.23.36" evidence="9"/>
<comment type="caution">
    <text evidence="12">The sequence shown here is derived from an EMBL/GenBank/DDBJ whole genome shotgun (WGS) entry which is preliminary data.</text>
</comment>